<dbReference type="CDD" id="cd04301">
    <property type="entry name" value="NAT_SF"/>
    <property type="match status" value="1"/>
</dbReference>
<evidence type="ECO:0000313" key="3">
    <source>
        <dbReference type="EMBL" id="OSZ99846.1"/>
    </source>
</evidence>
<dbReference type="OrthoDB" id="10523562at2759"/>
<reference evidence="3 4" key="1">
    <citation type="journal article" date="2015" name="Genome Announc.">
        <title>Genome sequence and annotation of Trichoderma parareesei, the ancestor of the cellulase producer Trichoderma reesei.</title>
        <authorList>
            <person name="Yang D."/>
            <person name="Pomraning K."/>
            <person name="Kopchinskiy A."/>
            <person name="Karimi Aghcheh R."/>
            <person name="Atanasova L."/>
            <person name="Chenthamara K."/>
            <person name="Baker S.E."/>
            <person name="Zhang R."/>
            <person name="Shen Q."/>
            <person name="Freitag M."/>
            <person name="Kubicek C.P."/>
            <person name="Druzhinina I.S."/>
        </authorList>
    </citation>
    <scope>NUCLEOTIDE SEQUENCE [LARGE SCALE GENOMIC DNA]</scope>
    <source>
        <strain evidence="3 4">CBS 125925</strain>
    </source>
</reference>
<organism evidence="3 4">
    <name type="scientific">Trichoderma parareesei</name>
    <name type="common">Filamentous fungus</name>
    <dbReference type="NCBI Taxonomy" id="858221"/>
    <lineage>
        <taxon>Eukaryota</taxon>
        <taxon>Fungi</taxon>
        <taxon>Dikarya</taxon>
        <taxon>Ascomycota</taxon>
        <taxon>Pezizomycotina</taxon>
        <taxon>Sordariomycetes</taxon>
        <taxon>Hypocreomycetidae</taxon>
        <taxon>Hypocreales</taxon>
        <taxon>Hypocreaceae</taxon>
        <taxon>Trichoderma</taxon>
    </lineage>
</organism>
<comment type="caution">
    <text evidence="3">The sequence shown here is derived from an EMBL/GenBank/DDBJ whole genome shotgun (WGS) entry which is preliminary data.</text>
</comment>
<dbReference type="EMBL" id="LFMI01000006">
    <property type="protein sequence ID" value="OSZ99846.1"/>
    <property type="molecule type" value="Genomic_DNA"/>
</dbReference>
<evidence type="ECO:0000256" key="1">
    <source>
        <dbReference type="SAM" id="MobiDB-lite"/>
    </source>
</evidence>
<dbReference type="GO" id="GO:0016747">
    <property type="term" value="F:acyltransferase activity, transferring groups other than amino-acyl groups"/>
    <property type="evidence" value="ECO:0007669"/>
    <property type="project" value="InterPro"/>
</dbReference>
<feature type="compositionally biased region" description="Basic and acidic residues" evidence="1">
    <location>
        <begin position="50"/>
        <end position="69"/>
    </location>
</feature>
<dbReference type="Proteomes" id="UP000219286">
    <property type="component" value="Unassembled WGS sequence"/>
</dbReference>
<sequence length="243" mass="27453">MGRLKDASTSLRAAPDGARCDDRSTKGRGGTPIDDSDESLTISGITTPTSDHDDISADEHDDYAPRGGDDSFQEKYDIVARLAKKYARYYVFKPATEDTLCFTQGSRRQLLNYWKRCFVYASSPLPAVHWLRIESMSRAFDKDMLKFKEEFWSLAKYADPSNIYAGANICWRPALVSTARGFKRVNGAVISQFSTAPALRRRGHGTRFLKHLAEEMDRRKGEERIEFSVVFGGPDTNFLKQRG</sequence>
<dbReference type="AlphaFoldDB" id="A0A2H2YSP4"/>
<name>A0A2H2YSP4_TRIPA</name>
<accession>A0A2H2YSP4</accession>
<feature type="region of interest" description="Disordered" evidence="1">
    <location>
        <begin position="1"/>
        <end position="69"/>
    </location>
</feature>
<evidence type="ECO:0000259" key="2">
    <source>
        <dbReference type="Pfam" id="PF00583"/>
    </source>
</evidence>
<feature type="domain" description="N-acetyltransferase" evidence="2">
    <location>
        <begin position="160"/>
        <end position="227"/>
    </location>
</feature>
<dbReference type="InterPro" id="IPR000182">
    <property type="entry name" value="GNAT_dom"/>
</dbReference>
<feature type="compositionally biased region" description="Polar residues" evidence="1">
    <location>
        <begin position="39"/>
        <end position="49"/>
    </location>
</feature>
<dbReference type="Gene3D" id="3.40.630.30">
    <property type="match status" value="1"/>
</dbReference>
<dbReference type="InterPro" id="IPR016181">
    <property type="entry name" value="Acyl_CoA_acyltransferase"/>
</dbReference>
<protein>
    <recommendedName>
        <fullName evidence="2">N-acetyltransferase domain-containing protein</fullName>
    </recommendedName>
</protein>
<evidence type="ECO:0000313" key="4">
    <source>
        <dbReference type="Proteomes" id="UP000219286"/>
    </source>
</evidence>
<proteinExistence type="predicted"/>
<dbReference type="SUPFAM" id="SSF55729">
    <property type="entry name" value="Acyl-CoA N-acyltransferases (Nat)"/>
    <property type="match status" value="1"/>
</dbReference>
<gene>
    <name evidence="3" type="ORF">A9Z42_0083420</name>
</gene>
<keyword evidence="4" id="KW-1185">Reference proteome</keyword>
<dbReference type="Pfam" id="PF00583">
    <property type="entry name" value="Acetyltransf_1"/>
    <property type="match status" value="1"/>
</dbReference>